<evidence type="ECO:0008006" key="11">
    <source>
        <dbReference type="Google" id="ProtNLM"/>
    </source>
</evidence>
<dbReference type="PANTHER" id="PTHR11319:SF35">
    <property type="entry name" value="OUTER MEMBRANE PROTEIN PMPC-RELATED"/>
    <property type="match status" value="1"/>
</dbReference>
<feature type="transmembrane region" description="Helical" evidence="8">
    <location>
        <begin position="999"/>
        <end position="1024"/>
    </location>
</feature>
<dbReference type="InterPro" id="IPR011050">
    <property type="entry name" value="Pectin_lyase_fold/virulence"/>
</dbReference>
<keyword evidence="8" id="KW-1133">Transmembrane helix</keyword>
<dbReference type="Pfam" id="PF02415">
    <property type="entry name" value="Chlam_PMP"/>
    <property type="match status" value="2"/>
</dbReference>
<keyword evidence="7" id="KW-0998">Cell outer membrane</keyword>
<evidence type="ECO:0000256" key="5">
    <source>
        <dbReference type="ARBA" id="ARBA00022729"/>
    </source>
</evidence>
<dbReference type="InParanoid" id="A0A078AY59"/>
<evidence type="ECO:0000313" key="10">
    <source>
        <dbReference type="Proteomes" id="UP000039865"/>
    </source>
</evidence>
<evidence type="ECO:0000256" key="4">
    <source>
        <dbReference type="ARBA" id="ARBA00022525"/>
    </source>
</evidence>
<dbReference type="InterPro" id="IPR003368">
    <property type="entry name" value="POMP_repeat"/>
</dbReference>
<evidence type="ECO:0000256" key="8">
    <source>
        <dbReference type="SAM" id="Phobius"/>
    </source>
</evidence>
<accession>A0A078AY59</accession>
<keyword evidence="10" id="KW-1185">Reference proteome</keyword>
<feature type="transmembrane region" description="Helical" evidence="8">
    <location>
        <begin position="1114"/>
        <end position="1131"/>
    </location>
</feature>
<evidence type="ECO:0000256" key="3">
    <source>
        <dbReference type="ARBA" id="ARBA00004613"/>
    </source>
</evidence>
<feature type="transmembrane region" description="Helical" evidence="8">
    <location>
        <begin position="1152"/>
        <end position="1174"/>
    </location>
</feature>
<feature type="transmembrane region" description="Helical" evidence="8">
    <location>
        <begin position="915"/>
        <end position="936"/>
    </location>
</feature>
<dbReference type="OrthoDB" id="313173at2759"/>
<protein>
    <recommendedName>
        <fullName evidence="11">Transmembrane protein</fullName>
    </recommendedName>
</protein>
<comment type="subcellular location">
    <subcellularLocation>
        <location evidence="1">Cell envelope</location>
    </subcellularLocation>
    <subcellularLocation>
        <location evidence="2">Cell outer membrane</location>
    </subcellularLocation>
    <subcellularLocation>
        <location evidence="3">Secreted</location>
    </subcellularLocation>
</comment>
<dbReference type="PANTHER" id="PTHR11319">
    <property type="entry name" value="G PROTEIN-COUPLED RECEPTOR-RELATED"/>
    <property type="match status" value="1"/>
</dbReference>
<dbReference type="NCBIfam" id="TIGR01376">
    <property type="entry name" value="POMP_repeat"/>
    <property type="match status" value="1"/>
</dbReference>
<reference evidence="9 10" key="1">
    <citation type="submission" date="2014-06" db="EMBL/GenBank/DDBJ databases">
        <authorList>
            <person name="Swart Estienne"/>
        </authorList>
    </citation>
    <scope>NUCLEOTIDE SEQUENCE [LARGE SCALE GENOMIC DNA]</scope>
    <source>
        <strain evidence="9 10">130c</strain>
    </source>
</reference>
<dbReference type="OMA" id="WIGETEF"/>
<proteinExistence type="predicted"/>
<feature type="transmembrane region" description="Helical" evidence="8">
    <location>
        <begin position="1063"/>
        <end position="1094"/>
    </location>
</feature>
<dbReference type="EMBL" id="CCKQ01015245">
    <property type="protein sequence ID" value="CDW87056.1"/>
    <property type="molecule type" value="Genomic_DNA"/>
</dbReference>
<dbReference type="GO" id="GO:0005576">
    <property type="term" value="C:extracellular region"/>
    <property type="evidence" value="ECO:0007669"/>
    <property type="project" value="UniProtKB-SubCell"/>
</dbReference>
<keyword evidence="4" id="KW-0964">Secreted</keyword>
<evidence type="ECO:0000256" key="1">
    <source>
        <dbReference type="ARBA" id="ARBA00004196"/>
    </source>
</evidence>
<evidence type="ECO:0000313" key="9">
    <source>
        <dbReference type="EMBL" id="CDW87056.1"/>
    </source>
</evidence>
<keyword evidence="6 8" id="KW-0472">Membrane</keyword>
<keyword evidence="8" id="KW-0812">Transmembrane</keyword>
<organism evidence="9 10">
    <name type="scientific">Stylonychia lemnae</name>
    <name type="common">Ciliate</name>
    <dbReference type="NCBI Taxonomy" id="5949"/>
    <lineage>
        <taxon>Eukaryota</taxon>
        <taxon>Sar</taxon>
        <taxon>Alveolata</taxon>
        <taxon>Ciliophora</taxon>
        <taxon>Intramacronucleata</taxon>
        <taxon>Spirotrichea</taxon>
        <taxon>Stichotrichia</taxon>
        <taxon>Sporadotrichida</taxon>
        <taxon>Oxytrichidae</taxon>
        <taxon>Stylonychinae</taxon>
        <taxon>Stylonychia</taxon>
    </lineage>
</organism>
<feature type="transmembrane region" description="Helical" evidence="8">
    <location>
        <begin position="841"/>
        <end position="861"/>
    </location>
</feature>
<name>A0A078AY59_STYLE</name>
<dbReference type="Proteomes" id="UP000039865">
    <property type="component" value="Unassembled WGS sequence"/>
</dbReference>
<evidence type="ECO:0000256" key="2">
    <source>
        <dbReference type="ARBA" id="ARBA00004442"/>
    </source>
</evidence>
<feature type="transmembrane region" description="Helical" evidence="8">
    <location>
        <begin position="808"/>
        <end position="829"/>
    </location>
</feature>
<dbReference type="SUPFAM" id="SSF51126">
    <property type="entry name" value="Pectin lyase-like"/>
    <property type="match status" value="2"/>
</dbReference>
<sequence length="1740" mass="199595">MKISKAKYVNLTKNYFNKCGPTFEGGIFALSSTILYDQDSSYDSNYAIYGGVLQGIQSTVEVKNCKYTNNIAKRGGVFLLNSASFLTISGSLFEQNQAYYESGVINLETSSVSNVSTSKFIKNKAQESSVLLVMEGSKDYNITFKQCLFEQNQADKNTISILQANLLIKDSQFSENNALERSKNIFAGFSSVYIFDTTFQGLSYKNIQRQLQTDKTNGCFIFIILDVNLFVQNSQFISGVAKQGGAIFIAGDSRIDIIDSTFTDNKAYQFGGAIQASGFDYLRISKDTKFIKNRANDGGDDIYATNTQGELNLQNVNFQNPQAYLSIYASSLSLKMYKVSMLNIGIENDNHNYGSALYCIDCKDIDISDSSFINMNSFIGGAFYIEELTQNKINNLNTAKYQIRNSIFQNCISVSGGALYLLNVEKMLISNTKFKNNRAINSTAENYFKYHGSGGAIYYECKDTNDNCELSINDNTQFLNNQATRQGGAIHWESLEPKISSDVQFKNNYAVQYGNDLSCFAQKIIKIDKTIYDNTITKLGIDQRMRQLLENQTTYSQSMDVQAQVSSQRSGGTIPGMYVALVDQYGQIIGTDQESKIRVNIDSQKILDQNALTYPPIIEGKSQFFVLAGVVQIQDIQFTGTPGQQYGLVFTTDGIDIKKKSNKDYLAKQATSTDIDFKVDVKLRECKVGEQFTIAGKCEVCENGNSFSLIKMDQPGECQTCPTDKARCYGGTNIGPKPGYWRKNNVTSYFIQCLYLPACLGMVPPQDDPKGSCFIGYQGTLCADCVIGYSRQGDFKCQECPEKIANSLRLAAIFIGVCFLIVFVVRSTLLGARQSKNVTSIYLKIMMNHLQLIVLCSSFSFDWPRMLIDFYTEIKPVAQATTQIFSFDCFIDKRGGDQNDVSDQVEFFRIFYQKMIILAVTPLLLGFCSWIFWLTYHKIKHIKEKYQGKIISTLIILLFLVHPNIVHYMFNNFKCSSIDGESRLLYDLEVTCWGETHSLFSYFVAIPSIFVWGLGIPFFGLILLMKVRHNLENIDSRQKLGFLYRGYRRRFHYWEIIIMYRKIFLIFISVFVSAFGIMAQALIVFIFLICFLILNLKTQPFSTVALNDLETVSLVTSMITIYCGLFFLSNTKQSQVEQDPELKNKAVQLSDNVLLALFVVIVLSNFSFFIYWSIKMLQEVKGKIMRNIPRLYLFFCACGNYQLFERELRQLKIDEENDELREDFFQIVSNLKNLHLEGRLLLNQKTLEKLHIYLSAQNILTLVQQGKYDQKQQNYLINRKKRKSSLQDNIQIQPNKEIGELNDEYFFYNQDQDSTSKNQSNLSNIDLDNLNITEFVNTKKVRYNRMNLSTTSMDSNALIKTASNFRNQNSNVSDKYSTNNIKLSPINIDKNQTVSGRPKIIRGNQNNLSPSKFSLKALSKQRQEDLNVISTADQIVKRRDIYNIDSILESPSKLDESDDNSLVSDSIDNHDLELEHQISSFMRFDFRRNLKDAELETFDKIDKIQEEEYKENEYYTDRIKEIIQAQLKVENQKQVEEQDKLVIQIQKKKVLKNKSSQKYRENIQNQKHTTMQTRNFLMNKSPKRSSLFSHSETRKSITIEHTIADSPRQKDLVQEYLQALDNDKVKDRQITQEQISELIYNEEEQQENSSNENNLVSLESDNEIRNHDQAITFYRRGQNDDVQAYVDQRDDFELIFQKQDSNQQDIYDYLDQQEEEKQDKFYVTIKRSIGDEDSDFKLTE</sequence>
<evidence type="ECO:0000256" key="6">
    <source>
        <dbReference type="ARBA" id="ARBA00023136"/>
    </source>
</evidence>
<keyword evidence="5" id="KW-0732">Signal</keyword>
<gene>
    <name evidence="9" type="primary">Contig7634.g8146</name>
    <name evidence="9" type="ORF">STYLEM_16158</name>
</gene>
<evidence type="ECO:0000256" key="7">
    <source>
        <dbReference type="ARBA" id="ARBA00023237"/>
    </source>
</evidence>
<feature type="transmembrane region" description="Helical" evidence="8">
    <location>
        <begin position="948"/>
        <end position="970"/>
    </location>
</feature>